<dbReference type="Gene3D" id="3.40.190.290">
    <property type="match status" value="1"/>
</dbReference>
<dbReference type="EMBL" id="AP018823">
    <property type="protein sequence ID" value="BBF85181.1"/>
    <property type="molecule type" value="Genomic_DNA"/>
</dbReference>
<dbReference type="Proteomes" id="UP000198290">
    <property type="component" value="Chromosome"/>
</dbReference>
<reference evidence="2" key="1">
    <citation type="journal article" date="2017" name="Biotechnol. Biofuels">
        <title>Evaluation of environmental bacterial communities as a factor affecting the growth of duckweed Lemna minor.</title>
        <authorList>
            <person name="Ishizawa H."/>
            <person name="Kuroda M."/>
            <person name="Morikawa M."/>
            <person name="Ike M."/>
        </authorList>
    </citation>
    <scope>NUCLEOTIDE SEQUENCE [LARGE SCALE GENOMIC DNA]</scope>
    <source>
        <strain evidence="2">H3</strain>
    </source>
</reference>
<gene>
    <name evidence="1" type="ORF">DLM_1562</name>
</gene>
<keyword evidence="2" id="KW-1185">Reference proteome</keyword>
<evidence type="ECO:0000313" key="2">
    <source>
        <dbReference type="Proteomes" id="UP000198290"/>
    </source>
</evidence>
<evidence type="ECO:0000313" key="1">
    <source>
        <dbReference type="EMBL" id="BBF85181.1"/>
    </source>
</evidence>
<sequence>MAKYLRSGRLVQVLAEFDTPPADVYAVYMARLNLSAKVSCFVEHLRNFMRQHADGPAAGRTAW</sequence>
<dbReference type="RefSeq" id="WP_197715533.1">
    <property type="nucleotide sequence ID" value="NZ_AP018823.1"/>
</dbReference>
<organism evidence="1 2">
    <name type="scientific">Aquitalea magnusonii</name>
    <dbReference type="NCBI Taxonomy" id="332411"/>
    <lineage>
        <taxon>Bacteria</taxon>
        <taxon>Pseudomonadati</taxon>
        <taxon>Pseudomonadota</taxon>
        <taxon>Betaproteobacteria</taxon>
        <taxon>Neisseriales</taxon>
        <taxon>Chromobacteriaceae</taxon>
        <taxon>Aquitalea</taxon>
    </lineage>
</organism>
<dbReference type="SUPFAM" id="SSF53850">
    <property type="entry name" value="Periplasmic binding protein-like II"/>
    <property type="match status" value="1"/>
</dbReference>
<dbReference type="AlphaFoldDB" id="A0A3G9GG05"/>
<reference evidence="1 2" key="2">
    <citation type="journal article" date="2017" name="Genome Announc.">
        <title>Draft genome sequence of Aquitalea magnusonii strain H3, a plant growth-promoting bacterium of duckweed Lemna minor.</title>
        <authorList>
            <person name="Ishizawa H."/>
            <person name="Kuroda M."/>
            <person name="Ike M."/>
        </authorList>
    </citation>
    <scope>NUCLEOTIDE SEQUENCE [LARGE SCALE GENOMIC DNA]</scope>
    <source>
        <strain evidence="1 2">H3</strain>
    </source>
</reference>
<proteinExistence type="predicted"/>
<name>A0A3G9GG05_9NEIS</name>
<accession>A0A3G9GG05</accession>
<protein>
    <submittedName>
        <fullName evidence="1">Transcriptional regulator, LysR family</fullName>
    </submittedName>
</protein>
<dbReference type="KEGG" id="amah:DLM_1562"/>
<reference evidence="2" key="3">
    <citation type="journal article" date="2017" name="Plant Physiol. Biochem.">
        <title>Differential oxidative and antioxidative response of duckweed Lemna minor toward plant growth promoting/inhibiting bacteria.</title>
        <authorList>
            <person name="Ishizawa H."/>
            <person name="Kuroda M."/>
            <person name="Morikawa M."/>
            <person name="Ike M."/>
        </authorList>
    </citation>
    <scope>NUCLEOTIDE SEQUENCE [LARGE SCALE GENOMIC DNA]</scope>
    <source>
        <strain evidence="2">H3</strain>
    </source>
</reference>